<name>A0ABS1XN63_9ACTN</name>
<proteinExistence type="predicted"/>
<dbReference type="EMBL" id="JAEVHM010000003">
    <property type="protein sequence ID" value="MBM0230697.1"/>
    <property type="molecule type" value="Genomic_DNA"/>
</dbReference>
<dbReference type="RefSeq" id="WP_203173184.1">
    <property type="nucleotide sequence ID" value="NZ_JAEVHM010000003.1"/>
</dbReference>
<dbReference type="InterPro" id="IPR043519">
    <property type="entry name" value="NT_sf"/>
</dbReference>
<sequence>MTVQVDLTKGLAVLHERGLLPDSHLCAFAAGSLARGWGNATSDVDLYVIMPDQPSAPGASSEAVDLDVAEMGVDGLVVEGVQWDLKYWRTSQIRQIIERFSWSRYEVGDTGGANVDMRQRDLIERLLHARPISGQEWYDRNVLEPLRESAMIPILVTHALQTSDTFIEDAVGQMAANDVHNAILAVRTAFEMSIEALLTAHGEPGRRPKWRPNRFRSADQSVLTFDEYWAIETMRDLDERSPKPWITSVIRLCQRIAMEVNINDKPR</sequence>
<dbReference type="Proteomes" id="UP000601027">
    <property type="component" value="Unassembled WGS sequence"/>
</dbReference>
<evidence type="ECO:0000313" key="2">
    <source>
        <dbReference type="Proteomes" id="UP000601027"/>
    </source>
</evidence>
<accession>A0ABS1XN63</accession>
<comment type="caution">
    <text evidence="1">The sequence shown here is derived from an EMBL/GenBank/DDBJ whole genome shotgun (WGS) entry which is preliminary data.</text>
</comment>
<evidence type="ECO:0008006" key="3">
    <source>
        <dbReference type="Google" id="ProtNLM"/>
    </source>
</evidence>
<organism evidence="1 2">
    <name type="scientific">Micromonospora parastrephiae</name>
    <dbReference type="NCBI Taxonomy" id="2806101"/>
    <lineage>
        <taxon>Bacteria</taxon>
        <taxon>Bacillati</taxon>
        <taxon>Actinomycetota</taxon>
        <taxon>Actinomycetes</taxon>
        <taxon>Micromonosporales</taxon>
        <taxon>Micromonosporaceae</taxon>
        <taxon>Micromonospora</taxon>
    </lineage>
</organism>
<evidence type="ECO:0000313" key="1">
    <source>
        <dbReference type="EMBL" id="MBM0230697.1"/>
    </source>
</evidence>
<reference evidence="1 2" key="1">
    <citation type="submission" date="2021-01" db="EMBL/GenBank/DDBJ databases">
        <title>Draft genome sequence of Micromonospora sp. strain STR1_7.</title>
        <authorList>
            <person name="Karlyshev A."/>
            <person name="Jawad R."/>
        </authorList>
    </citation>
    <scope>NUCLEOTIDE SEQUENCE [LARGE SCALE GENOMIC DNA]</scope>
    <source>
        <strain evidence="1 2">STR1-7</strain>
    </source>
</reference>
<dbReference type="SUPFAM" id="SSF81301">
    <property type="entry name" value="Nucleotidyltransferase"/>
    <property type="match status" value="1"/>
</dbReference>
<gene>
    <name evidence="1" type="ORF">JNW91_01660</name>
</gene>
<protein>
    <recommendedName>
        <fullName evidence="3">Nucleotidyltransferase domain-containing protein</fullName>
    </recommendedName>
</protein>
<keyword evidence="2" id="KW-1185">Reference proteome</keyword>